<organism evidence="4 5">
    <name type="scientific">Cupriavidus basilensis</name>
    <dbReference type="NCBI Taxonomy" id="68895"/>
    <lineage>
        <taxon>Bacteria</taxon>
        <taxon>Pseudomonadati</taxon>
        <taxon>Pseudomonadota</taxon>
        <taxon>Betaproteobacteria</taxon>
        <taxon>Burkholderiales</taxon>
        <taxon>Burkholderiaceae</taxon>
        <taxon>Cupriavidus</taxon>
    </lineage>
</organism>
<feature type="domain" description="Amidohydrolase-related" evidence="3">
    <location>
        <begin position="66"/>
        <end position="433"/>
    </location>
</feature>
<evidence type="ECO:0000256" key="2">
    <source>
        <dbReference type="ARBA" id="ARBA00022801"/>
    </source>
</evidence>
<gene>
    <name evidence="4" type="ORF">RR42_s3233</name>
</gene>
<dbReference type="RefSeq" id="WP_043357141.1">
    <property type="nucleotide sequence ID" value="NZ_CP010537.1"/>
</dbReference>
<evidence type="ECO:0000259" key="3">
    <source>
        <dbReference type="Pfam" id="PF01979"/>
    </source>
</evidence>
<dbReference type="GO" id="GO:0016810">
    <property type="term" value="F:hydrolase activity, acting on carbon-nitrogen (but not peptide) bonds"/>
    <property type="evidence" value="ECO:0007669"/>
    <property type="project" value="InterPro"/>
</dbReference>
<evidence type="ECO:0000256" key="1">
    <source>
        <dbReference type="ARBA" id="ARBA00006745"/>
    </source>
</evidence>
<keyword evidence="5" id="KW-1185">Reference proteome</keyword>
<dbReference type="Gene3D" id="2.30.40.10">
    <property type="entry name" value="Urease, subunit C, domain 1"/>
    <property type="match status" value="2"/>
</dbReference>
<dbReference type="CDD" id="cd01298">
    <property type="entry name" value="ATZ_TRZ_like"/>
    <property type="match status" value="1"/>
</dbReference>
<dbReference type="Pfam" id="PF01979">
    <property type="entry name" value="Amidohydro_1"/>
    <property type="match status" value="1"/>
</dbReference>
<keyword evidence="2" id="KW-0378">Hydrolase</keyword>
<evidence type="ECO:0000313" key="5">
    <source>
        <dbReference type="Proteomes" id="UP000031843"/>
    </source>
</evidence>
<dbReference type="STRING" id="68895.RR42_s3233"/>
<dbReference type="SUPFAM" id="SSF51338">
    <property type="entry name" value="Composite domain of metallo-dependent hydrolases"/>
    <property type="match status" value="1"/>
</dbReference>
<dbReference type="Proteomes" id="UP000031843">
    <property type="component" value="Chromosome secondary"/>
</dbReference>
<dbReference type="OrthoDB" id="9807210at2"/>
<comment type="similarity">
    <text evidence="1">Belongs to the metallo-dependent hydrolases superfamily. ATZ/TRZ family.</text>
</comment>
<dbReference type="InterPro" id="IPR011059">
    <property type="entry name" value="Metal-dep_hydrolase_composite"/>
</dbReference>
<dbReference type="InterPro" id="IPR006680">
    <property type="entry name" value="Amidohydro-rel"/>
</dbReference>
<dbReference type="EMBL" id="CP010537">
    <property type="protein sequence ID" value="AJG24809.1"/>
    <property type="molecule type" value="Genomic_DNA"/>
</dbReference>
<protein>
    <submittedName>
        <fullName evidence="4">BOX element protein</fullName>
    </submittedName>
</protein>
<dbReference type="Gene3D" id="3.20.20.140">
    <property type="entry name" value="Metal-dependent hydrolases"/>
    <property type="match status" value="1"/>
</dbReference>
<dbReference type="AlphaFoldDB" id="A0A0C4YS96"/>
<name>A0A0C4YS96_9BURK</name>
<evidence type="ECO:0000313" key="4">
    <source>
        <dbReference type="EMBL" id="AJG24809.1"/>
    </source>
</evidence>
<dbReference type="SUPFAM" id="SSF51556">
    <property type="entry name" value="Metallo-dependent hydrolases"/>
    <property type="match status" value="1"/>
</dbReference>
<reference evidence="4 5" key="1">
    <citation type="journal article" date="2015" name="Genome Announc.">
        <title>Complete Genome Sequence of Cupriavidus basilensis 4G11, Isolated from the Oak Ridge Field Research Center Site.</title>
        <authorList>
            <person name="Ray J."/>
            <person name="Waters R.J."/>
            <person name="Skerker J.M."/>
            <person name="Kuehl J.V."/>
            <person name="Price M.N."/>
            <person name="Huang J."/>
            <person name="Chakraborty R."/>
            <person name="Arkin A.P."/>
            <person name="Deutschbauer A."/>
        </authorList>
    </citation>
    <scope>NUCLEOTIDE SEQUENCE [LARGE SCALE GENOMIC DNA]</scope>
    <source>
        <strain evidence="4">4G11</strain>
    </source>
</reference>
<sequence length="489" mass="52153">MTTNTILIRNATAILTGLHGNGEGEGEGEGERHAGPDLRVAGRTIEAIGKLAPRPGEQVIDATDCVVYPAWVNTHHHLFQSLLKGDPPGLNLTLTPWLGATPYRFRAAFDETTFRLAARIGLIELVRSGCGTVADHNYLYYPGMPYDSSAILFEEAEALGLRFVLCRGGATRTRQLESELPQALRPETLDQFLGDCERLTARYHQPAPDAMRRVVMAPTTPLYSMSPEELRTSARTARRLGIRLHSHLSETVEYQNAARDKYQTTPVAFCGEHEWLGSDVWFAHLVKLGADEIRQLGATGTGIAHCPQSNGRLGSGIANIPALEAAGVPVSIGVDGAASNEAADMISEAHAAWLLQRARRGHGARPRAEGGDHEGGADAARVEDVVRWGTAGGAAVLGLDAVGTLQPGKVADLAIYRLDDPRCFGLHDPAIAPVASGGRPALRALLVAGRVVVEHDAIPGLDLAELGAAARDAVLRLQHRAAQSAAPHP</sequence>
<dbReference type="PANTHER" id="PTHR43794:SF11">
    <property type="entry name" value="AMIDOHYDROLASE-RELATED DOMAIN-CONTAINING PROTEIN"/>
    <property type="match status" value="1"/>
</dbReference>
<accession>A0A0C4YS96</accession>
<dbReference type="InterPro" id="IPR032466">
    <property type="entry name" value="Metal_Hydrolase"/>
</dbReference>
<dbReference type="PANTHER" id="PTHR43794">
    <property type="entry name" value="AMINOHYDROLASE SSNA-RELATED"/>
    <property type="match status" value="1"/>
</dbReference>
<proteinExistence type="inferred from homology"/>
<dbReference type="InterPro" id="IPR050287">
    <property type="entry name" value="MTA/SAH_deaminase"/>
</dbReference>
<dbReference type="KEGG" id="cbw:RR42_s3233"/>
<dbReference type="NCBIfam" id="NF009059">
    <property type="entry name" value="PRK12393.1"/>
    <property type="match status" value="1"/>
</dbReference>